<sequence length="144" mass="15864">MPTVDPPKIGQSQDAPGDHANDEPVRRQRFSVLSTKGGTGPACTSQAQVRAYPGGGTMSIDGEERRVIHYLSITLSFYQVTVGELWLRYIDLGGEMRSYEVDEWLRGLRSLPVFECILLRMALDGVRDGRPPSTPQPGFGSENP</sequence>
<comment type="caution">
    <text evidence="2">The sequence shown here is derived from an EMBL/GenBank/DDBJ whole genome shotgun (WGS) entry which is preliminary data.</text>
</comment>
<evidence type="ECO:0000313" key="3">
    <source>
        <dbReference type="Proteomes" id="UP001239267"/>
    </source>
</evidence>
<protein>
    <submittedName>
        <fullName evidence="2">Uncharacterized protein</fullName>
    </submittedName>
</protein>
<evidence type="ECO:0000256" key="1">
    <source>
        <dbReference type="SAM" id="MobiDB-lite"/>
    </source>
</evidence>
<dbReference type="RefSeq" id="WP_307362275.1">
    <property type="nucleotide sequence ID" value="NZ_JAUSTB010000017.1"/>
</dbReference>
<keyword evidence="3" id="KW-1185">Reference proteome</keyword>
<dbReference type="EMBL" id="JAUSTB010000017">
    <property type="protein sequence ID" value="MDQ0147750.1"/>
    <property type="molecule type" value="Genomic_DNA"/>
</dbReference>
<name>A0AAJ1WHF8_9MICC</name>
<feature type="region of interest" description="Disordered" evidence="1">
    <location>
        <begin position="1"/>
        <end position="24"/>
    </location>
</feature>
<proteinExistence type="predicted"/>
<accession>A0AAJ1WHF8</accession>
<gene>
    <name evidence="2" type="ORF">J2T23_003678</name>
</gene>
<dbReference type="Proteomes" id="UP001239267">
    <property type="component" value="Unassembled WGS sequence"/>
</dbReference>
<reference evidence="2 3" key="1">
    <citation type="submission" date="2023-07" db="EMBL/GenBank/DDBJ databases">
        <title>Sorghum-associated microbial communities from plants grown in Nebraska, USA.</title>
        <authorList>
            <person name="Schachtman D."/>
        </authorList>
    </citation>
    <scope>NUCLEOTIDE SEQUENCE [LARGE SCALE GENOMIC DNA]</scope>
    <source>
        <strain evidence="2 3">DS1001</strain>
    </source>
</reference>
<organism evidence="2 3">
    <name type="scientific">Pseudarthrobacter niigatensis</name>
    <dbReference type="NCBI Taxonomy" id="369935"/>
    <lineage>
        <taxon>Bacteria</taxon>
        <taxon>Bacillati</taxon>
        <taxon>Actinomycetota</taxon>
        <taxon>Actinomycetes</taxon>
        <taxon>Micrococcales</taxon>
        <taxon>Micrococcaceae</taxon>
        <taxon>Pseudarthrobacter</taxon>
    </lineage>
</organism>
<dbReference type="AlphaFoldDB" id="A0AAJ1WHF8"/>
<evidence type="ECO:0000313" key="2">
    <source>
        <dbReference type="EMBL" id="MDQ0147750.1"/>
    </source>
</evidence>